<dbReference type="InterPro" id="IPR012902">
    <property type="entry name" value="N_methyl_site"/>
</dbReference>
<keyword evidence="3" id="KW-1185">Reference proteome</keyword>
<dbReference type="RefSeq" id="WP_146682510.1">
    <property type="nucleotide sequence ID" value="NZ_CP019646.1"/>
</dbReference>
<dbReference type="PANTHER" id="PTHR30093">
    <property type="entry name" value="GENERAL SECRETION PATHWAY PROTEIN G"/>
    <property type="match status" value="1"/>
</dbReference>
<keyword evidence="1" id="KW-0472">Membrane</keyword>
<accession>A0A1Q2MD95</accession>
<feature type="transmembrane region" description="Helical" evidence="1">
    <location>
        <begin position="6"/>
        <end position="30"/>
    </location>
</feature>
<dbReference type="InterPro" id="IPR045584">
    <property type="entry name" value="Pilin-like"/>
</dbReference>
<organism evidence="2 3">
    <name type="scientific">Limihaloglobus sulfuriphilus</name>
    <dbReference type="NCBI Taxonomy" id="1851148"/>
    <lineage>
        <taxon>Bacteria</taxon>
        <taxon>Pseudomonadati</taxon>
        <taxon>Planctomycetota</taxon>
        <taxon>Phycisphaerae</taxon>
        <taxon>Sedimentisphaerales</taxon>
        <taxon>Sedimentisphaeraceae</taxon>
        <taxon>Limihaloglobus</taxon>
    </lineage>
</organism>
<dbReference type="Gene3D" id="3.30.700.10">
    <property type="entry name" value="Glycoprotein, Type 4 Pilin"/>
    <property type="match status" value="1"/>
</dbReference>
<dbReference type="PANTHER" id="PTHR30093:SF2">
    <property type="entry name" value="TYPE II SECRETION SYSTEM PROTEIN H"/>
    <property type="match status" value="1"/>
</dbReference>
<dbReference type="AlphaFoldDB" id="A0A1Q2MD95"/>
<sequence>MNRKKAFTLIELLVVISIIALLMSILMPALSRVRKQAKRTVCGSNLHNWGLAVNAYYSDNDYKIPSSRTSRGSRGGAVEVPCHMLVFSVKGSPWEHQMSMEKMDPYLPGFDVNTREMSPAWICPESQVDTSKVFDQYKQLQDLEPEQRTPYARAWFPVCYSYFARVDLWRDNTTEPEELTARNLSGDKLLMADAVYRWHNGGAWWYNHSKGRSSVHQDKWGDNVEVGVPDIAGTNQLFGDGSVIWKNGSEFEPELMNECSPDVAQVHANSNSPTTSRDTVFW</sequence>
<protein>
    <submittedName>
        <fullName evidence="2">Type II secretion system protein G</fullName>
    </submittedName>
</protein>
<dbReference type="SUPFAM" id="SSF54523">
    <property type="entry name" value="Pili subunits"/>
    <property type="match status" value="1"/>
</dbReference>
<evidence type="ECO:0000313" key="3">
    <source>
        <dbReference type="Proteomes" id="UP000188181"/>
    </source>
</evidence>
<dbReference type="STRING" id="1851148.SMSP2_00575"/>
<dbReference type="NCBIfam" id="TIGR02532">
    <property type="entry name" value="IV_pilin_GFxxxE"/>
    <property type="match status" value="1"/>
</dbReference>
<dbReference type="Proteomes" id="UP000188181">
    <property type="component" value="Chromosome"/>
</dbReference>
<evidence type="ECO:0000313" key="2">
    <source>
        <dbReference type="EMBL" id="AQQ70232.1"/>
    </source>
</evidence>
<keyword evidence="1" id="KW-0812">Transmembrane</keyword>
<dbReference type="OrthoDB" id="284539at2"/>
<gene>
    <name evidence="2" type="ORF">SMSP2_00575</name>
</gene>
<name>A0A1Q2MD95_9BACT</name>
<dbReference type="EMBL" id="CP019646">
    <property type="protein sequence ID" value="AQQ70232.1"/>
    <property type="molecule type" value="Genomic_DNA"/>
</dbReference>
<proteinExistence type="predicted"/>
<keyword evidence="1" id="KW-1133">Transmembrane helix</keyword>
<dbReference type="KEGG" id="pbas:SMSP2_00575"/>
<reference evidence="3" key="1">
    <citation type="submission" date="2017-02" db="EMBL/GenBank/DDBJ databases">
        <title>Comparative genomics and description of representatives of a novel lineage of planctomycetes thriving in anoxic sediments.</title>
        <authorList>
            <person name="Spring S."/>
            <person name="Bunk B."/>
            <person name="Sproer C."/>
        </authorList>
    </citation>
    <scope>NUCLEOTIDE SEQUENCE [LARGE SCALE GENOMIC DNA]</scope>
    <source>
        <strain evidence="3">SM-Chi-D1</strain>
    </source>
</reference>
<evidence type="ECO:0000256" key="1">
    <source>
        <dbReference type="SAM" id="Phobius"/>
    </source>
</evidence>
<dbReference type="Pfam" id="PF07963">
    <property type="entry name" value="N_methyl"/>
    <property type="match status" value="1"/>
</dbReference>